<dbReference type="AlphaFoldDB" id="A0A3A9WM42"/>
<dbReference type="Pfam" id="PF01551">
    <property type="entry name" value="Peptidase_M23"/>
    <property type="match status" value="1"/>
</dbReference>
<organism evidence="5 8">
    <name type="scientific">Streptomyces radicis</name>
    <dbReference type="NCBI Taxonomy" id="1750517"/>
    <lineage>
        <taxon>Bacteria</taxon>
        <taxon>Bacillati</taxon>
        <taxon>Actinomycetota</taxon>
        <taxon>Actinomycetes</taxon>
        <taxon>Kitasatosporales</taxon>
        <taxon>Streptomycetaceae</taxon>
        <taxon>Streptomyces</taxon>
    </lineage>
</organism>
<feature type="compositionally biased region" description="Basic and acidic residues" evidence="3">
    <location>
        <begin position="273"/>
        <end position="282"/>
    </location>
</feature>
<keyword evidence="2" id="KW-0378">Hydrolase</keyword>
<dbReference type="Proteomes" id="UP000268652">
    <property type="component" value="Unassembled WGS sequence"/>
</dbReference>
<dbReference type="Gene3D" id="3.10.350.10">
    <property type="entry name" value="LysM domain"/>
    <property type="match status" value="1"/>
</dbReference>
<dbReference type="Pfam" id="PF01476">
    <property type="entry name" value="LysM"/>
    <property type="match status" value="1"/>
</dbReference>
<feature type="compositionally biased region" description="Basic and acidic residues" evidence="3">
    <location>
        <begin position="223"/>
        <end position="232"/>
    </location>
</feature>
<feature type="region of interest" description="Disordered" evidence="3">
    <location>
        <begin position="372"/>
        <end position="401"/>
    </location>
</feature>
<evidence type="ECO:0000256" key="1">
    <source>
        <dbReference type="ARBA" id="ARBA00010830"/>
    </source>
</evidence>
<dbReference type="SUPFAM" id="SSF54106">
    <property type="entry name" value="LysM domain"/>
    <property type="match status" value="1"/>
</dbReference>
<dbReference type="SMART" id="SM00257">
    <property type="entry name" value="LysM"/>
    <property type="match status" value="1"/>
</dbReference>
<dbReference type="PROSITE" id="PS51782">
    <property type="entry name" value="LYSM"/>
    <property type="match status" value="1"/>
</dbReference>
<dbReference type="GO" id="GO:0004222">
    <property type="term" value="F:metalloendopeptidase activity"/>
    <property type="evidence" value="ECO:0007669"/>
    <property type="project" value="TreeGrafter"/>
</dbReference>
<dbReference type="Gene3D" id="2.70.70.10">
    <property type="entry name" value="Glucose Permease (Domain IIA)"/>
    <property type="match status" value="1"/>
</dbReference>
<feature type="region of interest" description="Disordered" evidence="3">
    <location>
        <begin position="111"/>
        <end position="171"/>
    </location>
</feature>
<proteinExistence type="inferred from homology"/>
<protein>
    <submittedName>
        <fullName evidence="5">LysM peptidoglycan-binding domain-containing protein</fullName>
    </submittedName>
</protein>
<accession>A0A3A9WM42</accession>
<dbReference type="Proteomes" id="UP000275024">
    <property type="component" value="Unassembled WGS sequence"/>
</dbReference>
<dbReference type="PANTHER" id="PTHR21666">
    <property type="entry name" value="PEPTIDASE-RELATED"/>
    <property type="match status" value="1"/>
</dbReference>
<evidence type="ECO:0000256" key="2">
    <source>
        <dbReference type="ARBA" id="ARBA00022801"/>
    </source>
</evidence>
<sequence length="421" mass="45009">MTTRGRHRKYRPSAVSRASLTVTASGAGLAIPLIGASASSAASVDTWDEVAECESSNRWDINTGNGFFGGLQFLQSTWEAFGGTEYAPRADLATKEQQIAIAERVLAEQGPGAWPTCSAEAGLTRDGVTPDIGQEREAEPESEPRAEPEARQEAPTETQQASGPGAEPRERSADLYEVISGDTLSGIARSQEVRGGWQSLYELNRETVGGNPHLIFPGQRLAVDGERPRAQEEEAPADEAEREESQERQEPEERQEEPEPEREEPAEEPQGEQEERAEREEPPAEQAATYTAPVGAGTGTAYHASGGSWSLGYHTGVDFPVATGTSVKSITGGEVVSAGWAGSFGYEVIVRHPDGKFSQYAHLSAISVSEGQSVRGGQQVGRSGSTGNSSGPHLHFEVRTGQGFGTDIDPLDYLRDRGVSL</sequence>
<evidence type="ECO:0000313" key="6">
    <source>
        <dbReference type="EMBL" id="RKN24804.1"/>
    </source>
</evidence>
<dbReference type="CDD" id="cd13925">
    <property type="entry name" value="RPF"/>
    <property type="match status" value="1"/>
</dbReference>
<dbReference type="EMBL" id="RBDX01000005">
    <property type="protein sequence ID" value="RKN10544.1"/>
    <property type="molecule type" value="Genomic_DNA"/>
</dbReference>
<comment type="similarity">
    <text evidence="1">Belongs to the transglycosylase family. Rpf subfamily.</text>
</comment>
<evidence type="ECO:0000256" key="3">
    <source>
        <dbReference type="SAM" id="MobiDB-lite"/>
    </source>
</evidence>
<dbReference type="OrthoDB" id="5244067at2"/>
<feature type="compositionally biased region" description="Basic and acidic residues" evidence="3">
    <location>
        <begin position="243"/>
        <end position="252"/>
    </location>
</feature>
<dbReference type="InterPro" id="IPR050570">
    <property type="entry name" value="Cell_wall_metabolism_enzyme"/>
</dbReference>
<dbReference type="CDD" id="cd00118">
    <property type="entry name" value="LysM"/>
    <property type="match status" value="1"/>
</dbReference>
<evidence type="ECO:0000313" key="7">
    <source>
        <dbReference type="Proteomes" id="UP000268652"/>
    </source>
</evidence>
<comment type="caution">
    <text evidence="5">The sequence shown here is derived from an EMBL/GenBank/DDBJ whole genome shotgun (WGS) entry which is preliminary data.</text>
</comment>
<keyword evidence="7" id="KW-1185">Reference proteome</keyword>
<feature type="compositionally biased region" description="Acidic residues" evidence="3">
    <location>
        <begin position="233"/>
        <end position="242"/>
    </location>
</feature>
<dbReference type="Pfam" id="PF06737">
    <property type="entry name" value="Transglycosylas"/>
    <property type="match status" value="1"/>
</dbReference>
<dbReference type="FunFam" id="2.70.70.10:FF:000013">
    <property type="entry name" value="Peptidase family M23"/>
    <property type="match status" value="1"/>
</dbReference>
<evidence type="ECO:0000313" key="8">
    <source>
        <dbReference type="Proteomes" id="UP000275024"/>
    </source>
</evidence>
<name>A0A3A9WM42_9ACTN</name>
<dbReference type="Gene3D" id="1.10.530.10">
    <property type="match status" value="1"/>
</dbReference>
<gene>
    <name evidence="6" type="ORF">D7318_10115</name>
    <name evidence="5" type="ORF">D7319_08935</name>
</gene>
<dbReference type="InterPro" id="IPR036779">
    <property type="entry name" value="LysM_dom_sf"/>
</dbReference>
<dbReference type="InterPro" id="IPR023346">
    <property type="entry name" value="Lysozyme-like_dom_sf"/>
</dbReference>
<feature type="compositionally biased region" description="Acidic residues" evidence="3">
    <location>
        <begin position="253"/>
        <end position="272"/>
    </location>
</feature>
<reference evidence="7 8" key="1">
    <citation type="submission" date="2018-09" db="EMBL/GenBank/DDBJ databases">
        <title>Streptomyces sp. nov. DS1-2, an endophytic actinomycete isolated from roots of Dendrobium scabrilingue.</title>
        <authorList>
            <person name="Kuncharoen N."/>
            <person name="Kudo T."/>
            <person name="Ohkuma M."/>
            <person name="Yuki M."/>
            <person name="Tanasupawat S."/>
        </authorList>
    </citation>
    <scope>NUCLEOTIDE SEQUENCE [LARGE SCALE GENOMIC DNA]</scope>
    <source>
        <strain evidence="5 8">AZ1-7</strain>
        <strain evidence="6 7">DS1-2</strain>
    </source>
</reference>
<feature type="compositionally biased region" description="Low complexity" evidence="3">
    <location>
        <begin position="372"/>
        <end position="385"/>
    </location>
</feature>
<dbReference type="RefSeq" id="WP_120696569.1">
    <property type="nucleotide sequence ID" value="NZ_RBDX01000005.1"/>
</dbReference>
<dbReference type="EMBL" id="RBDY01000005">
    <property type="protein sequence ID" value="RKN24804.1"/>
    <property type="molecule type" value="Genomic_DNA"/>
</dbReference>
<feature type="compositionally biased region" description="Basic and acidic residues" evidence="3">
    <location>
        <begin position="133"/>
        <end position="154"/>
    </location>
</feature>
<evidence type="ECO:0000313" key="5">
    <source>
        <dbReference type="EMBL" id="RKN10544.1"/>
    </source>
</evidence>
<dbReference type="SUPFAM" id="SSF53955">
    <property type="entry name" value="Lysozyme-like"/>
    <property type="match status" value="1"/>
</dbReference>
<dbReference type="InterPro" id="IPR011055">
    <property type="entry name" value="Dup_hybrid_motif"/>
</dbReference>
<dbReference type="SUPFAM" id="SSF51261">
    <property type="entry name" value="Duplicated hybrid motif"/>
    <property type="match status" value="1"/>
</dbReference>
<feature type="domain" description="LysM" evidence="4">
    <location>
        <begin position="174"/>
        <end position="223"/>
    </location>
</feature>
<feature type="region of interest" description="Disordered" evidence="3">
    <location>
        <begin position="208"/>
        <end position="295"/>
    </location>
</feature>
<dbReference type="InterPro" id="IPR016047">
    <property type="entry name" value="M23ase_b-sheet_dom"/>
</dbReference>
<dbReference type="PANTHER" id="PTHR21666:SF270">
    <property type="entry name" value="MUREIN HYDROLASE ACTIVATOR ENVC"/>
    <property type="match status" value="1"/>
</dbReference>
<evidence type="ECO:0000259" key="4">
    <source>
        <dbReference type="PROSITE" id="PS51782"/>
    </source>
</evidence>
<dbReference type="InterPro" id="IPR018392">
    <property type="entry name" value="LysM"/>
</dbReference>
<dbReference type="InterPro" id="IPR010618">
    <property type="entry name" value="RPF"/>
</dbReference>
<dbReference type="CDD" id="cd12797">
    <property type="entry name" value="M23_peptidase"/>
    <property type="match status" value="1"/>
</dbReference>